<dbReference type="Gene3D" id="2.160.20.10">
    <property type="entry name" value="Single-stranded right-handed beta-helix, Pectin lyase-like"/>
    <property type="match status" value="1"/>
</dbReference>
<dbReference type="InterPro" id="IPR012334">
    <property type="entry name" value="Pectin_lyas_fold"/>
</dbReference>
<protein>
    <submittedName>
        <fullName evidence="7">Pectinesterase/pectinesterase inhibitor 51</fullName>
    </submittedName>
</protein>
<dbReference type="AlphaFoldDB" id="A0ABD1SDQ8"/>
<dbReference type="GO" id="GO:0030599">
    <property type="term" value="F:pectinesterase activity"/>
    <property type="evidence" value="ECO:0007669"/>
    <property type="project" value="UniProtKB-EC"/>
</dbReference>
<dbReference type="InterPro" id="IPR011050">
    <property type="entry name" value="Pectin_lyase_fold/virulence"/>
</dbReference>
<dbReference type="PANTHER" id="PTHR31707">
    <property type="entry name" value="PECTINESTERASE"/>
    <property type="match status" value="1"/>
</dbReference>
<evidence type="ECO:0000256" key="1">
    <source>
        <dbReference type="ARBA" id="ARBA00005184"/>
    </source>
</evidence>
<dbReference type="SUPFAM" id="SSF51126">
    <property type="entry name" value="Pectin lyase-like"/>
    <property type="match status" value="1"/>
</dbReference>
<keyword evidence="8" id="KW-1185">Reference proteome</keyword>
<evidence type="ECO:0000256" key="4">
    <source>
        <dbReference type="ARBA" id="ARBA00023316"/>
    </source>
</evidence>
<organism evidence="7 8">
    <name type="scientific">Abeliophyllum distichum</name>
    <dbReference type="NCBI Taxonomy" id="126358"/>
    <lineage>
        <taxon>Eukaryota</taxon>
        <taxon>Viridiplantae</taxon>
        <taxon>Streptophyta</taxon>
        <taxon>Embryophyta</taxon>
        <taxon>Tracheophyta</taxon>
        <taxon>Spermatophyta</taxon>
        <taxon>Magnoliopsida</taxon>
        <taxon>eudicotyledons</taxon>
        <taxon>Gunneridae</taxon>
        <taxon>Pentapetalae</taxon>
        <taxon>asterids</taxon>
        <taxon>lamiids</taxon>
        <taxon>Lamiales</taxon>
        <taxon>Oleaceae</taxon>
        <taxon>Forsythieae</taxon>
        <taxon>Abeliophyllum</taxon>
    </lineage>
</organism>
<evidence type="ECO:0000313" key="7">
    <source>
        <dbReference type="EMBL" id="KAL2498616.1"/>
    </source>
</evidence>
<dbReference type="InterPro" id="IPR000070">
    <property type="entry name" value="Pectinesterase_cat"/>
</dbReference>
<feature type="domain" description="Pectinesterase catalytic" evidence="6">
    <location>
        <begin position="1"/>
        <end position="122"/>
    </location>
</feature>
<comment type="pathway">
    <text evidence="1">Glycan metabolism; pectin degradation; 2-dehydro-3-deoxy-D-gluconate from pectin: step 1/5.</text>
</comment>
<keyword evidence="3" id="KW-0063">Aspartyl esterase</keyword>
<comment type="catalytic activity">
    <reaction evidence="5">
        <text>[(1-&gt;4)-alpha-D-galacturonosyl methyl ester](n) + n H2O = [(1-&gt;4)-alpha-D-galacturonosyl](n) + n methanol + n H(+)</text>
        <dbReference type="Rhea" id="RHEA:22380"/>
        <dbReference type="Rhea" id="RHEA-COMP:14570"/>
        <dbReference type="Rhea" id="RHEA-COMP:14573"/>
        <dbReference type="ChEBI" id="CHEBI:15377"/>
        <dbReference type="ChEBI" id="CHEBI:15378"/>
        <dbReference type="ChEBI" id="CHEBI:17790"/>
        <dbReference type="ChEBI" id="CHEBI:140522"/>
        <dbReference type="ChEBI" id="CHEBI:140523"/>
        <dbReference type="EC" id="3.1.1.11"/>
    </reaction>
</comment>
<dbReference type="GO" id="GO:0071555">
    <property type="term" value="P:cell wall organization"/>
    <property type="evidence" value="ECO:0007669"/>
    <property type="project" value="UniProtKB-KW"/>
</dbReference>
<comment type="caution">
    <text evidence="7">The sequence shown here is derived from an EMBL/GenBank/DDBJ whole genome shotgun (WGS) entry which is preliminary data.</text>
</comment>
<proteinExistence type="predicted"/>
<evidence type="ECO:0000256" key="2">
    <source>
        <dbReference type="ARBA" id="ARBA00022801"/>
    </source>
</evidence>
<accession>A0ABD1SDQ8</accession>
<reference evidence="8" key="1">
    <citation type="submission" date="2024-07" db="EMBL/GenBank/DDBJ databases">
        <title>Two chromosome-level genome assemblies of Korean endemic species Abeliophyllum distichum and Forsythia ovata (Oleaceae).</title>
        <authorList>
            <person name="Jang H."/>
        </authorList>
    </citation>
    <scope>NUCLEOTIDE SEQUENCE [LARGE SCALE GENOMIC DNA]</scope>
</reference>
<dbReference type="EMBL" id="JBFOLK010000007">
    <property type="protein sequence ID" value="KAL2498616.1"/>
    <property type="molecule type" value="Genomic_DNA"/>
</dbReference>
<gene>
    <name evidence="7" type="ORF">Adt_24166</name>
</gene>
<dbReference type="Pfam" id="PF01095">
    <property type="entry name" value="Pectinesterase"/>
    <property type="match status" value="1"/>
</dbReference>
<evidence type="ECO:0000256" key="5">
    <source>
        <dbReference type="ARBA" id="ARBA00047928"/>
    </source>
</evidence>
<evidence type="ECO:0000313" key="8">
    <source>
        <dbReference type="Proteomes" id="UP001604336"/>
    </source>
</evidence>
<keyword evidence="2" id="KW-0378">Hydrolase</keyword>
<evidence type="ECO:0000256" key="3">
    <source>
        <dbReference type="ARBA" id="ARBA00023085"/>
    </source>
</evidence>
<dbReference type="Proteomes" id="UP001604336">
    <property type="component" value="Unassembled WGS sequence"/>
</dbReference>
<sequence length="129" mass="14450">MTAHGRIDPAQSTGFIFQNCTVNGTDAYNVLYNSNPSAHKNFLGRPWKEYSRTVLIHCTLEALIAPDGWLPWDGDFALNTLYYGEFENTGAGANTSKRVNWSSKIPAERVNSYSVQNFIQGDQWIPESS</sequence>
<evidence type="ECO:0000259" key="6">
    <source>
        <dbReference type="Pfam" id="PF01095"/>
    </source>
</evidence>
<name>A0ABD1SDQ8_9LAMI</name>
<keyword evidence="4" id="KW-0961">Cell wall biogenesis/degradation</keyword>